<comment type="caution">
    <text evidence="1">The sequence shown here is derived from an EMBL/GenBank/DDBJ whole genome shotgun (WGS) entry which is preliminary data.</text>
</comment>
<proteinExistence type="predicted"/>
<evidence type="ECO:0000313" key="1">
    <source>
        <dbReference type="EMBL" id="KAK3927316.1"/>
    </source>
</evidence>
<dbReference type="EMBL" id="JAHWGI010001285">
    <property type="protein sequence ID" value="KAK3927316.1"/>
    <property type="molecule type" value="Genomic_DNA"/>
</dbReference>
<accession>A0AAE1HV04</accession>
<sequence length="116" mass="13209">MRCKALTILMKSEKTSVLTDKSTFIRKSSKRLHNSSQLQLESGVNRHNSKAEIFRENQQGHHHPITKHVSVISRYLRRKLTDALDQVLVRSPLPGDQLAHYGDDLEGVLVVQPSKE</sequence>
<evidence type="ECO:0000313" key="2">
    <source>
        <dbReference type="Proteomes" id="UP001219518"/>
    </source>
</evidence>
<protein>
    <submittedName>
        <fullName evidence="1">Urease accessory protein UreD</fullName>
    </submittedName>
</protein>
<keyword evidence="2" id="KW-1185">Reference proteome</keyword>
<reference evidence="1" key="1">
    <citation type="submission" date="2021-07" db="EMBL/GenBank/DDBJ databases">
        <authorList>
            <person name="Catto M.A."/>
            <person name="Jacobson A."/>
            <person name="Kennedy G."/>
            <person name="Labadie P."/>
            <person name="Hunt B.G."/>
            <person name="Srinivasan R."/>
        </authorList>
    </citation>
    <scope>NUCLEOTIDE SEQUENCE</scope>
    <source>
        <strain evidence="1">PL_HMW_Pooled</strain>
        <tissue evidence="1">Head</tissue>
    </source>
</reference>
<gene>
    <name evidence="1" type="ORF">KUF71_015600</name>
</gene>
<feature type="non-terminal residue" evidence="1">
    <location>
        <position position="116"/>
    </location>
</feature>
<reference evidence="1" key="2">
    <citation type="journal article" date="2023" name="BMC Genomics">
        <title>Pest status, molecular evolution, and epigenetic factors derived from the genome assembly of Frankliniella fusca, a thysanopteran phytovirus vector.</title>
        <authorList>
            <person name="Catto M.A."/>
            <person name="Labadie P.E."/>
            <person name="Jacobson A.L."/>
            <person name="Kennedy G.G."/>
            <person name="Srinivasan R."/>
            <person name="Hunt B.G."/>
        </authorList>
    </citation>
    <scope>NUCLEOTIDE SEQUENCE</scope>
    <source>
        <strain evidence="1">PL_HMW_Pooled</strain>
    </source>
</reference>
<dbReference type="AlphaFoldDB" id="A0AAE1HV04"/>
<organism evidence="1 2">
    <name type="scientific">Frankliniella fusca</name>
    <dbReference type="NCBI Taxonomy" id="407009"/>
    <lineage>
        <taxon>Eukaryota</taxon>
        <taxon>Metazoa</taxon>
        <taxon>Ecdysozoa</taxon>
        <taxon>Arthropoda</taxon>
        <taxon>Hexapoda</taxon>
        <taxon>Insecta</taxon>
        <taxon>Pterygota</taxon>
        <taxon>Neoptera</taxon>
        <taxon>Paraneoptera</taxon>
        <taxon>Thysanoptera</taxon>
        <taxon>Terebrantia</taxon>
        <taxon>Thripoidea</taxon>
        <taxon>Thripidae</taxon>
        <taxon>Frankliniella</taxon>
    </lineage>
</organism>
<dbReference type="Proteomes" id="UP001219518">
    <property type="component" value="Unassembled WGS sequence"/>
</dbReference>
<name>A0AAE1HV04_9NEOP</name>